<dbReference type="NCBIfam" id="TIGR03180">
    <property type="entry name" value="UraD_2"/>
    <property type="match status" value="1"/>
</dbReference>
<dbReference type="GO" id="GO:0019628">
    <property type="term" value="P:urate catabolic process"/>
    <property type="evidence" value="ECO:0007669"/>
    <property type="project" value="TreeGrafter"/>
</dbReference>
<dbReference type="InterPro" id="IPR036778">
    <property type="entry name" value="OHCU_decarboxylase_sf"/>
</dbReference>
<dbReference type="PANTHER" id="PTHR43466">
    <property type="entry name" value="2-OXO-4-HYDROXY-4-CARBOXY-5-UREIDOIMIDAZOLINE DECARBOXYLASE-RELATED"/>
    <property type="match status" value="1"/>
</dbReference>
<name>A0AA37T6P1_9GAMM</name>
<evidence type="ECO:0000313" key="8">
    <source>
        <dbReference type="EMBL" id="GLS25697.1"/>
    </source>
</evidence>
<dbReference type="Gene3D" id="1.10.3330.10">
    <property type="entry name" value="Oxo-4-hydroxy-4-carboxy-5-ureidoimidazoline decarboxylase"/>
    <property type="match status" value="1"/>
</dbReference>
<evidence type="ECO:0000256" key="3">
    <source>
        <dbReference type="ARBA" id="ARBA00012257"/>
    </source>
</evidence>
<dbReference type="Proteomes" id="UP001156870">
    <property type="component" value="Unassembled WGS sequence"/>
</dbReference>
<dbReference type="RefSeq" id="WP_232594259.1">
    <property type="nucleotide sequence ID" value="NZ_BSPD01000033.1"/>
</dbReference>
<proteinExistence type="predicted"/>
<evidence type="ECO:0000256" key="6">
    <source>
        <dbReference type="ARBA" id="ARBA00023239"/>
    </source>
</evidence>
<evidence type="ECO:0000256" key="1">
    <source>
        <dbReference type="ARBA" id="ARBA00001163"/>
    </source>
</evidence>
<dbReference type="Pfam" id="PF09349">
    <property type="entry name" value="OHCU_decarbox"/>
    <property type="match status" value="1"/>
</dbReference>
<comment type="caution">
    <text evidence="8">The sequence shown here is derived from an EMBL/GenBank/DDBJ whole genome shotgun (WGS) entry which is preliminary data.</text>
</comment>
<gene>
    <name evidence="8" type="ORF">GCM10007877_14110</name>
</gene>
<dbReference type="PANTHER" id="PTHR43466:SF1">
    <property type="entry name" value="2-OXO-4-HYDROXY-4-CARBOXY-5-UREIDOIMIDAZOLINE DECARBOXYLASE-RELATED"/>
    <property type="match status" value="1"/>
</dbReference>
<reference evidence="8 9" key="1">
    <citation type="journal article" date="2014" name="Int. J. Syst. Evol. Microbiol.">
        <title>Complete genome sequence of Corynebacterium casei LMG S-19264T (=DSM 44701T), isolated from a smear-ripened cheese.</title>
        <authorList>
            <consortium name="US DOE Joint Genome Institute (JGI-PGF)"/>
            <person name="Walter F."/>
            <person name="Albersmeier A."/>
            <person name="Kalinowski J."/>
            <person name="Ruckert C."/>
        </authorList>
    </citation>
    <scope>NUCLEOTIDE SEQUENCE [LARGE SCALE GENOMIC DNA]</scope>
    <source>
        <strain evidence="8 9">NBRC 110095</strain>
    </source>
</reference>
<keyword evidence="4" id="KW-0659">Purine metabolism</keyword>
<keyword evidence="6" id="KW-0456">Lyase</keyword>
<evidence type="ECO:0000256" key="2">
    <source>
        <dbReference type="ARBA" id="ARBA00004754"/>
    </source>
</evidence>
<keyword evidence="9" id="KW-1185">Reference proteome</keyword>
<evidence type="ECO:0000256" key="5">
    <source>
        <dbReference type="ARBA" id="ARBA00022793"/>
    </source>
</evidence>
<organism evidence="8 9">
    <name type="scientific">Marinibactrum halimedae</name>
    <dbReference type="NCBI Taxonomy" id="1444977"/>
    <lineage>
        <taxon>Bacteria</taxon>
        <taxon>Pseudomonadati</taxon>
        <taxon>Pseudomonadota</taxon>
        <taxon>Gammaproteobacteria</taxon>
        <taxon>Cellvibrionales</taxon>
        <taxon>Cellvibrionaceae</taxon>
        <taxon>Marinibactrum</taxon>
    </lineage>
</organism>
<dbReference type="GO" id="GO:0006144">
    <property type="term" value="P:purine nucleobase metabolic process"/>
    <property type="evidence" value="ECO:0007669"/>
    <property type="project" value="UniProtKB-KW"/>
</dbReference>
<comment type="pathway">
    <text evidence="2">Purine metabolism; urate degradation; (S)-allantoin from urate: step 3/3.</text>
</comment>
<keyword evidence="5" id="KW-0210">Decarboxylase</keyword>
<dbReference type="EMBL" id="BSPD01000033">
    <property type="protein sequence ID" value="GLS25697.1"/>
    <property type="molecule type" value="Genomic_DNA"/>
</dbReference>
<dbReference type="InterPro" id="IPR018020">
    <property type="entry name" value="OHCU_decarboxylase"/>
</dbReference>
<feature type="domain" description="Oxo-4-hydroxy-4-carboxy-5-ureidoimidazoline decarboxylase" evidence="7">
    <location>
        <begin position="15"/>
        <end position="166"/>
    </location>
</feature>
<dbReference type="NCBIfam" id="NF010372">
    <property type="entry name" value="PRK13798.1"/>
    <property type="match status" value="1"/>
</dbReference>
<comment type="catalytic activity">
    <reaction evidence="1">
        <text>5-hydroxy-2-oxo-4-ureido-2,5-dihydro-1H-imidazole-5-carboxylate + H(+) = (S)-allantoin + CO2</text>
        <dbReference type="Rhea" id="RHEA:26301"/>
        <dbReference type="ChEBI" id="CHEBI:15378"/>
        <dbReference type="ChEBI" id="CHEBI:15678"/>
        <dbReference type="ChEBI" id="CHEBI:16526"/>
        <dbReference type="ChEBI" id="CHEBI:58639"/>
        <dbReference type="EC" id="4.1.1.97"/>
    </reaction>
</comment>
<evidence type="ECO:0000259" key="7">
    <source>
        <dbReference type="Pfam" id="PF09349"/>
    </source>
</evidence>
<dbReference type="EC" id="4.1.1.97" evidence="3"/>
<dbReference type="GO" id="GO:0051997">
    <property type="term" value="F:2-oxo-4-hydroxy-4-carboxy-5-ureidoimidazoline decarboxylase activity"/>
    <property type="evidence" value="ECO:0007669"/>
    <property type="project" value="UniProtKB-EC"/>
</dbReference>
<accession>A0AA37T6P1</accession>
<dbReference type="InterPro" id="IPR017595">
    <property type="entry name" value="OHCU_decarboxylase-2"/>
</dbReference>
<dbReference type="SUPFAM" id="SSF158694">
    <property type="entry name" value="UraD-Like"/>
    <property type="match status" value="1"/>
</dbReference>
<dbReference type="AlphaFoldDB" id="A0AA37T6P1"/>
<evidence type="ECO:0000313" key="9">
    <source>
        <dbReference type="Proteomes" id="UP001156870"/>
    </source>
</evidence>
<sequence length="173" mass="19348">MSSTDLSEVCLQQLNTLPQSVVADFFANICHCQRWAEEMAASRPYDSVESVLQKAREAWHDATEAEVLEAFQGHARIGDMNALKQKYSAASKEQGQVAEADDNVIQALFDENEAYFDKNGFIFIVCATGKSAEEMLVLLRQRLPNPRALEVANGAMEQAKITEIRIHQRVTLD</sequence>
<protein>
    <recommendedName>
        <fullName evidence="3">2-oxo-4-hydroxy-4-carboxy-5-ureidoimidazoline decarboxylase</fullName>
        <ecNumber evidence="3">4.1.1.97</ecNumber>
    </recommendedName>
</protein>
<evidence type="ECO:0000256" key="4">
    <source>
        <dbReference type="ARBA" id="ARBA00022631"/>
    </source>
</evidence>